<dbReference type="InterPro" id="IPR046341">
    <property type="entry name" value="SET_dom_sf"/>
</dbReference>
<dbReference type="CDD" id="cd19169">
    <property type="entry name" value="SET_SETD1"/>
    <property type="match status" value="1"/>
</dbReference>
<dbReference type="InterPro" id="IPR012677">
    <property type="entry name" value="Nucleotide-bd_a/b_plait_sf"/>
</dbReference>
<dbReference type="EC" id="2.1.1.354" evidence="2"/>
<dbReference type="PANTHER" id="PTHR45814:SF2">
    <property type="entry name" value="HISTONE-LYSINE N-METHYLTRANSFERASE SETD1"/>
    <property type="match status" value="1"/>
</dbReference>
<protein>
    <recommendedName>
        <fullName evidence="2">[histone H3]-lysine(4) N-trimethyltransferase</fullName>
        <ecNumber evidence="2">2.1.1.354</ecNumber>
    </recommendedName>
</protein>
<comment type="caution">
    <text evidence="14">The sequence shown here is derived from an EMBL/GenBank/DDBJ whole genome shotgun (WGS) entry which is preliminary data.</text>
</comment>
<comment type="catalytic activity">
    <reaction evidence="12">
        <text>N(6)-methyl-L-lysyl(4)-[histone H3] + S-adenosyl-L-methionine = N(6),N(6)-dimethyl-L-lysyl(4)-[histone H3] + S-adenosyl-L-homocysteine + H(+)</text>
        <dbReference type="Rhea" id="RHEA:60268"/>
        <dbReference type="Rhea" id="RHEA-COMP:15540"/>
        <dbReference type="Rhea" id="RHEA-COMP:15543"/>
        <dbReference type="ChEBI" id="CHEBI:15378"/>
        <dbReference type="ChEBI" id="CHEBI:57856"/>
        <dbReference type="ChEBI" id="CHEBI:59789"/>
        <dbReference type="ChEBI" id="CHEBI:61929"/>
        <dbReference type="ChEBI" id="CHEBI:61976"/>
    </reaction>
</comment>
<dbReference type="SMART" id="SM00508">
    <property type="entry name" value="PostSET"/>
    <property type="match status" value="1"/>
</dbReference>
<evidence type="ECO:0000256" key="9">
    <source>
        <dbReference type="ARBA" id="ARBA00023163"/>
    </source>
</evidence>
<dbReference type="GO" id="GO:0032259">
    <property type="term" value="P:methylation"/>
    <property type="evidence" value="ECO:0007669"/>
    <property type="project" value="UniProtKB-KW"/>
</dbReference>
<comment type="subcellular location">
    <subcellularLocation>
        <location evidence="1">Nucleus</location>
    </subcellularLocation>
</comment>
<dbReference type="InterPro" id="IPR003616">
    <property type="entry name" value="Post-SET_dom"/>
</dbReference>
<evidence type="ECO:0000313" key="15">
    <source>
        <dbReference type="Proteomes" id="UP000076858"/>
    </source>
</evidence>
<dbReference type="InterPro" id="IPR001214">
    <property type="entry name" value="SET_dom"/>
</dbReference>
<dbReference type="InterPro" id="IPR037841">
    <property type="entry name" value="SET_SETD1A/B"/>
</dbReference>
<dbReference type="PROSITE" id="PS50868">
    <property type="entry name" value="POST_SET"/>
    <property type="match status" value="1"/>
</dbReference>
<evidence type="ECO:0000256" key="5">
    <source>
        <dbReference type="ARBA" id="ARBA00022691"/>
    </source>
</evidence>
<dbReference type="Proteomes" id="UP000076858">
    <property type="component" value="Unassembled WGS sequence"/>
</dbReference>
<evidence type="ECO:0000256" key="6">
    <source>
        <dbReference type="ARBA" id="ARBA00022853"/>
    </source>
</evidence>
<dbReference type="GO" id="GO:0048188">
    <property type="term" value="C:Set1C/COMPASS complex"/>
    <property type="evidence" value="ECO:0007669"/>
    <property type="project" value="InterPro"/>
</dbReference>
<accession>A0A0P5SDD7</accession>
<dbReference type="SMART" id="SM00360">
    <property type="entry name" value="RRM"/>
    <property type="match status" value="1"/>
</dbReference>
<organism evidence="14 15">
    <name type="scientific">Daphnia magna</name>
    <dbReference type="NCBI Taxonomy" id="35525"/>
    <lineage>
        <taxon>Eukaryota</taxon>
        <taxon>Metazoa</taxon>
        <taxon>Ecdysozoa</taxon>
        <taxon>Arthropoda</taxon>
        <taxon>Crustacea</taxon>
        <taxon>Branchiopoda</taxon>
        <taxon>Diplostraca</taxon>
        <taxon>Cladocera</taxon>
        <taxon>Anomopoda</taxon>
        <taxon>Daphniidae</taxon>
        <taxon>Daphnia</taxon>
    </lineage>
</organism>
<evidence type="ECO:0000256" key="10">
    <source>
        <dbReference type="ARBA" id="ARBA00023242"/>
    </source>
</evidence>
<gene>
    <name evidence="14" type="ORF">APZ42_017853</name>
</gene>
<dbReference type="SMART" id="SM00317">
    <property type="entry name" value="SET"/>
    <property type="match status" value="1"/>
</dbReference>
<dbReference type="GO" id="GO:0003723">
    <property type="term" value="F:RNA binding"/>
    <property type="evidence" value="ECO:0007669"/>
    <property type="project" value="UniProtKB-UniRule"/>
</dbReference>
<keyword evidence="5" id="KW-0949">S-adenosyl-L-methionine</keyword>
<keyword evidence="3 14" id="KW-0489">Methyltransferase</keyword>
<dbReference type="EMBL" id="LRGB01000719">
    <property type="protein sequence ID" value="KZS16419.1"/>
    <property type="molecule type" value="Genomic_DNA"/>
</dbReference>
<dbReference type="Gene3D" id="2.170.270.10">
    <property type="entry name" value="SET domain"/>
    <property type="match status" value="1"/>
</dbReference>
<sequence length="1194" mass="133475">MNPAKQKNWKLLTDPLIIKGAVKLFRYEGQVQGDPTYPAVHVRDPRSQIQRLWSRPEVLDLPVPRFRIDAEYIGDPPSVEVTICNVNDNIDKVFLGDLVKKHGPFEELQIFYHPKTNKHLGLARVIFENVKNAKACVEKLNQTSVMGRPLQVFLDPFGAECKKLFETLTTEKKPEVKPEIKKIENKPSEEPETVVPVPPLQVIQREKSSSQLQTTNNLESEEHYFNSNGHAGVEGSYNFPPPSFSVPPPTADFYGGWHQQFWNTSAPSWVTQPPPEAALANSNHEEEKKEEEPLVLDLDSRIELLLKGKISAALNTPAFLQLHLDGSSNSGSSRSSSRAADHDNKNVDPCSSPPLSPPPSPFLSQEIYFEYYKAAHPEPPQAPRLSGEILNDEMSLSSLSSGDEKIFNSDGTKIEIDDQNAGGPSFSHFFPPPPNYSSSDPYFAWRGMYGNAYNQSAAFASGTNNAAYPNFNYPPPNGYPPLVDVAQSTASTMQNNAQPEQGAEDPHAATIEEVVDRIVAELKQILKKDFNRRMVEGTAFKAFENWWDEQSKQETKGPLTKPNSLNSITSALQQPGQPPQSVAQTSEQQPQAATKKVSLGFEGLNFGFGLGLGLRASMPKLPSFRRKIRPPSPPPMDGDSRRRLQDSDDESRDTRNDRRYNQRGRGSLRSLYSSSSSSSSSSSDDEDLEDRHRKRNRRQRGSVSFSSSSSSSDDRSHSDSDSISGAESISEGSLPDSPRPMANKTSRTETCLELEEVSPDRPPTPGTPDIREEPEDRLSHLIDQAKEKEDSDSSTSSSASFVYKDHCYSLPPKEEPPDEKGSSASPSPKREDHLNDRVKSEKITKVPSKLKNAEALKKKQSKREAKRIRDSTTPDPVLPIKKTFAPRDMIEEMSYFYEFLAKGIDAEDISYFHKSYENLLSQDALQTQGYWLNDTHWVDYDPTEMDPSPSKRKRKEEPRPHKSGSARTEGYYKLDSKEKAKHKSHFARCVTEDSRLLEANVSSVRTAGLGPTDTGNKGQALSREARSNQRRLLTAFGLENDSDLLKFNQLKFRGAKLKFGKSSIHDWGLFAVESIAADEMVIEYVGQVVRPVLADLRETQYEAVGIGSSYLFRVDLEYIIDATKCGNLARFINHSCNPNCYARVITIESQKKIVIYSKQPIGVGEEITYDYKFPIEEDKIVCLCGSSQCRGTLN</sequence>
<dbReference type="SUPFAM" id="SSF82199">
    <property type="entry name" value="SET domain"/>
    <property type="match status" value="1"/>
</dbReference>
<evidence type="ECO:0000256" key="11">
    <source>
        <dbReference type="ARBA" id="ARBA00047571"/>
    </source>
</evidence>
<dbReference type="OrthoDB" id="308383at2759"/>
<name>A0A0P5SDD7_9CRUS</name>
<proteinExistence type="predicted"/>
<dbReference type="Pfam" id="PF11764">
    <property type="entry name" value="N-SET"/>
    <property type="match status" value="1"/>
</dbReference>
<reference evidence="14 15" key="1">
    <citation type="submission" date="2016-03" db="EMBL/GenBank/DDBJ databases">
        <title>EvidentialGene: Evidence-directed Construction of Genes on Genomes.</title>
        <authorList>
            <person name="Gilbert D.G."/>
            <person name="Choi J.-H."/>
            <person name="Mockaitis K."/>
            <person name="Colbourne J."/>
            <person name="Pfrender M."/>
        </authorList>
    </citation>
    <scope>NUCLEOTIDE SEQUENCE [LARGE SCALE GENOMIC DNA]</scope>
    <source>
        <strain evidence="14 15">Xinb3</strain>
        <tissue evidence="14">Complete organism</tissue>
    </source>
</reference>
<keyword evidence="8" id="KW-0805">Transcription regulation</keyword>
<dbReference type="PROSITE" id="PS50280">
    <property type="entry name" value="SET"/>
    <property type="match status" value="1"/>
</dbReference>
<dbReference type="InterPro" id="IPR000504">
    <property type="entry name" value="RRM_dom"/>
</dbReference>
<comment type="catalytic activity">
    <reaction evidence="11">
        <text>L-lysyl(4)-[histone H3] + 3 S-adenosyl-L-methionine = N(6),N(6),N(6)-trimethyl-L-lysyl(4)-[histone H3] + 3 S-adenosyl-L-homocysteine + 3 H(+)</text>
        <dbReference type="Rhea" id="RHEA:60260"/>
        <dbReference type="Rhea" id="RHEA-COMP:15537"/>
        <dbReference type="Rhea" id="RHEA-COMP:15547"/>
        <dbReference type="ChEBI" id="CHEBI:15378"/>
        <dbReference type="ChEBI" id="CHEBI:29969"/>
        <dbReference type="ChEBI" id="CHEBI:57856"/>
        <dbReference type="ChEBI" id="CHEBI:59789"/>
        <dbReference type="ChEBI" id="CHEBI:61961"/>
        <dbReference type="EC" id="2.1.1.354"/>
    </reaction>
</comment>
<dbReference type="FunFam" id="2.170.270.10:FF:000010">
    <property type="entry name" value="Histone-lysine N-methyltransferase"/>
    <property type="match status" value="1"/>
</dbReference>
<dbReference type="Pfam" id="PF00076">
    <property type="entry name" value="RRM_1"/>
    <property type="match status" value="1"/>
</dbReference>
<evidence type="ECO:0000256" key="3">
    <source>
        <dbReference type="ARBA" id="ARBA00022603"/>
    </source>
</evidence>
<dbReference type="InterPro" id="IPR044570">
    <property type="entry name" value="Set1-like"/>
</dbReference>
<dbReference type="InterPro" id="IPR024657">
    <property type="entry name" value="COMPASS_Set1_N-SET"/>
</dbReference>
<keyword evidence="4 14" id="KW-0808">Transferase</keyword>
<dbReference type="AlphaFoldDB" id="A0A0P5SDD7"/>
<dbReference type="SUPFAM" id="SSF54928">
    <property type="entry name" value="RNA-binding domain, RBD"/>
    <property type="match status" value="1"/>
</dbReference>
<evidence type="ECO:0000256" key="2">
    <source>
        <dbReference type="ARBA" id="ARBA00012182"/>
    </source>
</evidence>
<dbReference type="PANTHER" id="PTHR45814">
    <property type="entry name" value="HISTONE-LYSINE N-METHYLTRANSFERASE SETD1"/>
    <property type="match status" value="1"/>
</dbReference>
<dbReference type="Pfam" id="PF00856">
    <property type="entry name" value="SET"/>
    <property type="match status" value="1"/>
</dbReference>
<evidence type="ECO:0000256" key="7">
    <source>
        <dbReference type="ARBA" id="ARBA00022884"/>
    </source>
</evidence>
<keyword evidence="15" id="KW-1185">Reference proteome</keyword>
<dbReference type="GO" id="GO:0140999">
    <property type="term" value="F:histone H3K4 trimethyltransferase activity"/>
    <property type="evidence" value="ECO:0007669"/>
    <property type="project" value="UniProtKB-EC"/>
</dbReference>
<evidence type="ECO:0000256" key="13">
    <source>
        <dbReference type="ARBA" id="ARBA00049129"/>
    </source>
</evidence>
<dbReference type="PROSITE" id="PS50102">
    <property type="entry name" value="RRM"/>
    <property type="match status" value="1"/>
</dbReference>
<comment type="catalytic activity">
    <reaction evidence="13">
        <text>N(6),N(6)-dimethyl-L-lysyl(4)-[histone H3] + S-adenosyl-L-methionine = N(6),N(6),N(6)-trimethyl-L-lysyl(4)-[histone H3] + S-adenosyl-L-homocysteine + H(+)</text>
        <dbReference type="Rhea" id="RHEA:60272"/>
        <dbReference type="Rhea" id="RHEA-COMP:15537"/>
        <dbReference type="Rhea" id="RHEA-COMP:15540"/>
        <dbReference type="ChEBI" id="CHEBI:15378"/>
        <dbReference type="ChEBI" id="CHEBI:57856"/>
        <dbReference type="ChEBI" id="CHEBI:59789"/>
        <dbReference type="ChEBI" id="CHEBI:61961"/>
        <dbReference type="ChEBI" id="CHEBI:61976"/>
    </reaction>
</comment>
<evidence type="ECO:0000256" key="4">
    <source>
        <dbReference type="ARBA" id="ARBA00022679"/>
    </source>
</evidence>
<evidence type="ECO:0000256" key="8">
    <source>
        <dbReference type="ARBA" id="ARBA00023015"/>
    </source>
</evidence>
<keyword evidence="9" id="KW-0804">Transcription</keyword>
<dbReference type="Gene3D" id="3.30.70.330">
    <property type="match status" value="1"/>
</dbReference>
<keyword evidence="10" id="KW-0539">Nucleus</keyword>
<keyword evidence="7" id="KW-0694">RNA-binding</keyword>
<dbReference type="STRING" id="35525.A0A0P5SDD7"/>
<keyword evidence="6" id="KW-0156">Chromatin regulator</keyword>
<evidence type="ECO:0000313" key="14">
    <source>
        <dbReference type="EMBL" id="KZS16419.1"/>
    </source>
</evidence>
<evidence type="ECO:0000256" key="12">
    <source>
        <dbReference type="ARBA" id="ARBA00047583"/>
    </source>
</evidence>
<evidence type="ECO:0000256" key="1">
    <source>
        <dbReference type="ARBA" id="ARBA00004123"/>
    </source>
</evidence>
<dbReference type="SMART" id="SM01291">
    <property type="entry name" value="N-SET"/>
    <property type="match status" value="1"/>
</dbReference>
<dbReference type="CDD" id="cd12304">
    <property type="entry name" value="RRM_Set1"/>
    <property type="match status" value="1"/>
</dbReference>
<dbReference type="InterPro" id="IPR035979">
    <property type="entry name" value="RBD_domain_sf"/>
</dbReference>